<evidence type="ECO:0000313" key="6">
    <source>
        <dbReference type="EMBL" id="GAA1690168.1"/>
    </source>
</evidence>
<sequence length="516" mass="56919">MIGRVGKAVRKSPQEMTLVTPKKYPLGVALLLWLGVLVGRLLLLAGRHPMVTFVLVTAGALWFRVHWSAAVAYVAVLVLVFSGWRWKWPQAFRTWVGVPARSAWRREVIYRRHWQPAMVLSGLSNDFGHMEYLPVLRRVISDNACDLVRVSMIYGQTPGDFEAAAEALAHVFKAASCRVVVNGPQELTLIFIRRDVLAAPIPALDIPNPPNLAALPIGHREQYAPPTRIASAKTLVRKGLRRPDVVEVGTGQAGRSAWLLRLIGTHILITGATGAGKGSVLWSLIRSLDAAIRARMVEIWAIDPKGGMELAFGARMFARFCYGSDREQDTDKKRSYELAYAEFLEDAVTELRARQERLRGFSRLHVPVPGDPLIVILIDELASLSAYIVDRDAKTRIAKALSLILSQGRAVGVLVVAAVQDPRKETVPFRDLFPTRIALRLTDAEQVDLVLGKGARDRGALCDLLPESTPGVGYVVLEGVREPVRVRAGYPTDADIREMAQFHGTDRSTVAFDEAA</sequence>
<proteinExistence type="predicted"/>
<evidence type="ECO:0000256" key="3">
    <source>
        <dbReference type="PROSITE-ProRule" id="PRU00289"/>
    </source>
</evidence>
<dbReference type="InterPro" id="IPR050206">
    <property type="entry name" value="FtsK/SpoIIIE/SftA"/>
</dbReference>
<dbReference type="SMART" id="SM00382">
    <property type="entry name" value="AAA"/>
    <property type="match status" value="1"/>
</dbReference>
<evidence type="ECO:0000313" key="7">
    <source>
        <dbReference type="Proteomes" id="UP001500618"/>
    </source>
</evidence>
<name>A0ABN2HM69_9ACTN</name>
<dbReference type="PANTHER" id="PTHR22683:SF41">
    <property type="entry name" value="DNA TRANSLOCASE FTSK"/>
    <property type="match status" value="1"/>
</dbReference>
<dbReference type="Proteomes" id="UP001500618">
    <property type="component" value="Unassembled WGS sequence"/>
</dbReference>
<keyword evidence="1 3" id="KW-0547">Nucleotide-binding</keyword>
<evidence type="ECO:0000259" key="5">
    <source>
        <dbReference type="PROSITE" id="PS50901"/>
    </source>
</evidence>
<accession>A0ABN2HM69</accession>
<feature type="transmembrane region" description="Helical" evidence="4">
    <location>
        <begin position="65"/>
        <end position="84"/>
    </location>
</feature>
<keyword evidence="7" id="KW-1185">Reference proteome</keyword>
<feature type="binding site" evidence="3">
    <location>
        <begin position="271"/>
        <end position="278"/>
    </location>
    <ligand>
        <name>ATP</name>
        <dbReference type="ChEBI" id="CHEBI:30616"/>
    </ligand>
</feature>
<dbReference type="RefSeq" id="WP_344312285.1">
    <property type="nucleotide sequence ID" value="NZ_BAAANY010000017.1"/>
</dbReference>
<protein>
    <submittedName>
        <fullName evidence="6">FtsK/SpoIIIE domain-containing protein</fullName>
    </submittedName>
</protein>
<comment type="caution">
    <text evidence="6">The sequence shown here is derived from an EMBL/GenBank/DDBJ whole genome shotgun (WGS) entry which is preliminary data.</text>
</comment>
<keyword evidence="2 3" id="KW-0067">ATP-binding</keyword>
<evidence type="ECO:0000256" key="2">
    <source>
        <dbReference type="ARBA" id="ARBA00022840"/>
    </source>
</evidence>
<keyword evidence="4" id="KW-1133">Transmembrane helix</keyword>
<dbReference type="PANTHER" id="PTHR22683">
    <property type="entry name" value="SPORULATION PROTEIN RELATED"/>
    <property type="match status" value="1"/>
</dbReference>
<reference evidence="6 7" key="1">
    <citation type="journal article" date="2019" name="Int. J. Syst. Evol. Microbiol.">
        <title>The Global Catalogue of Microorganisms (GCM) 10K type strain sequencing project: providing services to taxonomists for standard genome sequencing and annotation.</title>
        <authorList>
            <consortium name="The Broad Institute Genomics Platform"/>
            <consortium name="The Broad Institute Genome Sequencing Center for Infectious Disease"/>
            <person name="Wu L."/>
            <person name="Ma J."/>
        </authorList>
    </citation>
    <scope>NUCLEOTIDE SEQUENCE [LARGE SCALE GENOMIC DNA]</scope>
    <source>
        <strain evidence="6 7">JCM 14718</strain>
    </source>
</reference>
<dbReference type="InterPro" id="IPR027417">
    <property type="entry name" value="P-loop_NTPase"/>
</dbReference>
<dbReference type="Pfam" id="PF01580">
    <property type="entry name" value="FtsK_SpoIIIE"/>
    <property type="match status" value="1"/>
</dbReference>
<dbReference type="SUPFAM" id="SSF52540">
    <property type="entry name" value="P-loop containing nucleoside triphosphate hydrolases"/>
    <property type="match status" value="1"/>
</dbReference>
<keyword evidence="4" id="KW-0812">Transmembrane</keyword>
<organism evidence="6 7">
    <name type="scientific">Fodinicola feengrottensis</name>
    <dbReference type="NCBI Taxonomy" id="435914"/>
    <lineage>
        <taxon>Bacteria</taxon>
        <taxon>Bacillati</taxon>
        <taxon>Actinomycetota</taxon>
        <taxon>Actinomycetes</taxon>
        <taxon>Mycobacteriales</taxon>
        <taxon>Fodinicola</taxon>
    </lineage>
</organism>
<dbReference type="Gene3D" id="3.40.50.300">
    <property type="entry name" value="P-loop containing nucleotide triphosphate hydrolases"/>
    <property type="match status" value="1"/>
</dbReference>
<gene>
    <name evidence="6" type="ORF">GCM10009765_44430</name>
</gene>
<evidence type="ECO:0000256" key="1">
    <source>
        <dbReference type="ARBA" id="ARBA00022741"/>
    </source>
</evidence>
<feature type="transmembrane region" description="Helical" evidence="4">
    <location>
        <begin position="24"/>
        <end position="45"/>
    </location>
</feature>
<feature type="domain" description="FtsK" evidence="5">
    <location>
        <begin position="241"/>
        <end position="448"/>
    </location>
</feature>
<dbReference type="PROSITE" id="PS50901">
    <property type="entry name" value="FTSK"/>
    <property type="match status" value="1"/>
</dbReference>
<dbReference type="EMBL" id="BAAANY010000017">
    <property type="protein sequence ID" value="GAA1690168.1"/>
    <property type="molecule type" value="Genomic_DNA"/>
</dbReference>
<evidence type="ECO:0000256" key="4">
    <source>
        <dbReference type="SAM" id="Phobius"/>
    </source>
</evidence>
<keyword evidence="4" id="KW-0472">Membrane</keyword>
<dbReference type="InterPro" id="IPR003593">
    <property type="entry name" value="AAA+_ATPase"/>
</dbReference>
<dbReference type="InterPro" id="IPR002543">
    <property type="entry name" value="FtsK_dom"/>
</dbReference>